<reference evidence="7 8" key="1">
    <citation type="submission" date="2018-06" db="EMBL/GenBank/DDBJ databases">
        <authorList>
            <consortium name="Pathogen Informatics"/>
            <person name="Doyle S."/>
        </authorList>
    </citation>
    <scope>NUCLEOTIDE SEQUENCE [LARGE SCALE GENOMIC DNA]</scope>
    <source>
        <strain evidence="7 8">NCTC13093</strain>
    </source>
</reference>
<organism evidence="7 8">
    <name type="scientific">Anaerobiospirillum thomasii</name>
    <dbReference type="NCBI Taxonomy" id="179995"/>
    <lineage>
        <taxon>Bacteria</taxon>
        <taxon>Pseudomonadati</taxon>
        <taxon>Pseudomonadota</taxon>
        <taxon>Gammaproteobacteria</taxon>
        <taxon>Aeromonadales</taxon>
        <taxon>Succinivibrionaceae</taxon>
        <taxon>Anaerobiospirillum</taxon>
    </lineage>
</organism>
<dbReference type="SUPFAM" id="SSF55469">
    <property type="entry name" value="FMN-dependent nitroreductase-like"/>
    <property type="match status" value="1"/>
</dbReference>
<dbReference type="GO" id="GO:0008752">
    <property type="term" value="F:FMN reductase [NAD(P)H] activity"/>
    <property type="evidence" value="ECO:0007669"/>
    <property type="project" value="UniProtKB-EC"/>
</dbReference>
<keyword evidence="4" id="KW-0288">FMN</keyword>
<feature type="domain" description="Nitroreductase" evidence="6">
    <location>
        <begin position="63"/>
        <end position="145"/>
    </location>
</feature>
<evidence type="ECO:0000256" key="3">
    <source>
        <dbReference type="ARBA" id="ARBA00022630"/>
    </source>
</evidence>
<sequence length="172" mass="19318">MKSFLELAKKRYSCREYSKKAVGVEAIETIIEAGLVSPSTCNYQPYHLYVVKGEKLKQLQSFGKLTNAPVGIVLCTDVKETWVRRHDNMDFGLADLSIVAEHMALEATDLGLDSTIVGSYEPQKVAELLNLPENHYPHLTLMLGYADPQDIPPSPERHSVLRKDPKLMVSYL</sequence>
<protein>
    <submittedName>
        <fullName evidence="7">FMN reductase [NAD(P)H]</fullName>
        <ecNumber evidence="7">1.5.1.39</ecNumber>
    </submittedName>
</protein>
<accession>A0A2X0VSN7</accession>
<evidence type="ECO:0000256" key="2">
    <source>
        <dbReference type="ARBA" id="ARBA00007118"/>
    </source>
</evidence>
<evidence type="ECO:0000313" key="8">
    <source>
        <dbReference type="Proteomes" id="UP000250086"/>
    </source>
</evidence>
<dbReference type="CDD" id="cd20609">
    <property type="entry name" value="nitroreductase"/>
    <property type="match status" value="1"/>
</dbReference>
<dbReference type="InterPro" id="IPR000415">
    <property type="entry name" value="Nitroreductase-like"/>
</dbReference>
<evidence type="ECO:0000256" key="5">
    <source>
        <dbReference type="ARBA" id="ARBA00023002"/>
    </source>
</evidence>
<dbReference type="Pfam" id="PF00881">
    <property type="entry name" value="Nitroreductase"/>
    <property type="match status" value="2"/>
</dbReference>
<name>A0A2X0VSN7_9GAMM</name>
<comment type="cofactor">
    <cofactor evidence="1">
        <name>FMN</name>
        <dbReference type="ChEBI" id="CHEBI:58210"/>
    </cofactor>
</comment>
<gene>
    <name evidence="7" type="primary">nfrA2</name>
    <name evidence="7" type="ORF">NCTC13093_02194</name>
</gene>
<proteinExistence type="inferred from homology"/>
<dbReference type="PANTHER" id="PTHR43673">
    <property type="entry name" value="NAD(P)H NITROREDUCTASE YDGI-RELATED"/>
    <property type="match status" value="1"/>
</dbReference>
<keyword evidence="3" id="KW-0285">Flavoprotein</keyword>
<evidence type="ECO:0000313" key="7">
    <source>
        <dbReference type="EMBL" id="SPT70770.1"/>
    </source>
</evidence>
<dbReference type="Gene3D" id="3.40.109.10">
    <property type="entry name" value="NADH Oxidase"/>
    <property type="match status" value="1"/>
</dbReference>
<dbReference type="AlphaFoldDB" id="A0A2X0VSN7"/>
<keyword evidence="8" id="KW-1185">Reference proteome</keyword>
<dbReference type="InterPro" id="IPR029479">
    <property type="entry name" value="Nitroreductase"/>
</dbReference>
<dbReference type="EC" id="1.5.1.39" evidence="7"/>
<dbReference type="PANTHER" id="PTHR43673:SF2">
    <property type="entry name" value="NITROREDUCTASE"/>
    <property type="match status" value="1"/>
</dbReference>
<evidence type="ECO:0000256" key="4">
    <source>
        <dbReference type="ARBA" id="ARBA00022643"/>
    </source>
</evidence>
<evidence type="ECO:0000256" key="1">
    <source>
        <dbReference type="ARBA" id="ARBA00001917"/>
    </source>
</evidence>
<evidence type="ECO:0000259" key="6">
    <source>
        <dbReference type="Pfam" id="PF00881"/>
    </source>
</evidence>
<dbReference type="RefSeq" id="WP_113744805.1">
    <property type="nucleotide sequence ID" value="NZ_UAPV01000001.1"/>
</dbReference>
<feature type="domain" description="Nitroreductase" evidence="6">
    <location>
        <begin position="9"/>
        <end position="60"/>
    </location>
</feature>
<comment type="similarity">
    <text evidence="2">Belongs to the nitroreductase family.</text>
</comment>
<dbReference type="Proteomes" id="UP000250086">
    <property type="component" value="Unassembled WGS sequence"/>
</dbReference>
<dbReference type="EMBL" id="UAPV01000001">
    <property type="protein sequence ID" value="SPT70770.1"/>
    <property type="molecule type" value="Genomic_DNA"/>
</dbReference>
<keyword evidence="5 7" id="KW-0560">Oxidoreductase</keyword>